<protein>
    <submittedName>
        <fullName evidence="3">GAF domain-containing protein</fullName>
    </submittedName>
</protein>
<reference evidence="3 4" key="1">
    <citation type="submission" date="2019-07" db="EMBL/GenBank/DDBJ databases">
        <title>Whole genome shotgun sequence of Nocardia ninae NBRC 108245.</title>
        <authorList>
            <person name="Hosoyama A."/>
            <person name="Uohara A."/>
            <person name="Ohji S."/>
            <person name="Ichikawa N."/>
        </authorList>
    </citation>
    <scope>NUCLEOTIDE SEQUENCE [LARGE SCALE GENOMIC DNA]</scope>
    <source>
        <strain evidence="3 4">NBRC 108245</strain>
    </source>
</reference>
<dbReference type="InterPro" id="IPR003018">
    <property type="entry name" value="GAF"/>
</dbReference>
<organism evidence="3 4">
    <name type="scientific">Nocardia ninae NBRC 108245</name>
    <dbReference type="NCBI Taxonomy" id="1210091"/>
    <lineage>
        <taxon>Bacteria</taxon>
        <taxon>Bacillati</taxon>
        <taxon>Actinomycetota</taxon>
        <taxon>Actinomycetes</taxon>
        <taxon>Mycobacteriales</taxon>
        <taxon>Nocardiaceae</taxon>
        <taxon>Nocardia</taxon>
    </lineage>
</organism>
<name>A0A511M6C6_9NOCA</name>
<dbReference type="AlphaFoldDB" id="A0A511M6C6"/>
<dbReference type="SMART" id="SM01012">
    <property type="entry name" value="ANTAR"/>
    <property type="match status" value="1"/>
</dbReference>
<dbReference type="InterPro" id="IPR005561">
    <property type="entry name" value="ANTAR"/>
</dbReference>
<accession>A0A511M6C6</accession>
<evidence type="ECO:0000256" key="1">
    <source>
        <dbReference type="SAM" id="MobiDB-lite"/>
    </source>
</evidence>
<dbReference type="OrthoDB" id="7466251at2"/>
<evidence type="ECO:0000259" key="2">
    <source>
        <dbReference type="SMART" id="SM01012"/>
    </source>
</evidence>
<dbReference type="GO" id="GO:0003723">
    <property type="term" value="F:RNA binding"/>
    <property type="evidence" value="ECO:0007669"/>
    <property type="project" value="InterPro"/>
</dbReference>
<dbReference type="Proteomes" id="UP000321424">
    <property type="component" value="Unassembled WGS sequence"/>
</dbReference>
<feature type="domain" description="ANTAR" evidence="2">
    <location>
        <begin position="193"/>
        <end position="253"/>
    </location>
</feature>
<comment type="caution">
    <text evidence="3">The sequence shown here is derived from an EMBL/GenBank/DDBJ whole genome shotgun (WGS) entry which is preliminary data.</text>
</comment>
<dbReference type="RefSeq" id="WP_147128464.1">
    <property type="nucleotide sequence ID" value="NZ_BJXA01000002.1"/>
</dbReference>
<keyword evidence="4" id="KW-1185">Reference proteome</keyword>
<sequence length="270" mass="28500">MEHASDNDPPRRGAGRERAEPAGRARFTVDSGSLFTGIGTLCATAVRLTGADGAAVAVLSSTSQARELVYATDATAQQIDELQFVIGEGPCLDSYRHAGVELWPDLGNEVAAERWPAFVPDALAIGVRAAFAFPLLGRRLPIGVLELYRSTVGELDSAAQESAAACASAVAGTLSANWAVRVQKAGGVEQAIELSELEERAAAESEFSRTEVYIAAGMVAVQLAVPSGEGLDRLRAYAYAQRRSIAAVAADIVARRLSLRGDRDRIEGEE</sequence>
<dbReference type="Gene3D" id="3.30.450.40">
    <property type="match status" value="1"/>
</dbReference>
<proteinExistence type="predicted"/>
<dbReference type="InterPro" id="IPR029016">
    <property type="entry name" value="GAF-like_dom_sf"/>
</dbReference>
<evidence type="ECO:0000313" key="3">
    <source>
        <dbReference type="EMBL" id="GEM36175.1"/>
    </source>
</evidence>
<evidence type="ECO:0000313" key="4">
    <source>
        <dbReference type="Proteomes" id="UP000321424"/>
    </source>
</evidence>
<dbReference type="EMBL" id="BJXA01000002">
    <property type="protein sequence ID" value="GEM36175.1"/>
    <property type="molecule type" value="Genomic_DNA"/>
</dbReference>
<gene>
    <name evidence="3" type="ORF">NN4_06940</name>
</gene>
<dbReference type="SUPFAM" id="SSF55781">
    <property type="entry name" value="GAF domain-like"/>
    <property type="match status" value="1"/>
</dbReference>
<feature type="region of interest" description="Disordered" evidence="1">
    <location>
        <begin position="1"/>
        <end position="23"/>
    </location>
</feature>
<dbReference type="Pfam" id="PF13185">
    <property type="entry name" value="GAF_2"/>
    <property type="match status" value="1"/>
</dbReference>